<dbReference type="InterPro" id="IPR001610">
    <property type="entry name" value="PAC"/>
</dbReference>
<feature type="domain" description="PAS" evidence="11">
    <location>
        <begin position="245"/>
        <end position="291"/>
    </location>
</feature>
<evidence type="ECO:0000256" key="2">
    <source>
        <dbReference type="ARBA" id="ARBA00012438"/>
    </source>
</evidence>
<evidence type="ECO:0000256" key="3">
    <source>
        <dbReference type="ARBA" id="ARBA00022553"/>
    </source>
</evidence>
<dbReference type="InterPro" id="IPR013656">
    <property type="entry name" value="PAS_4"/>
</dbReference>
<evidence type="ECO:0000259" key="10">
    <source>
        <dbReference type="PROSITE" id="PS50109"/>
    </source>
</evidence>
<evidence type="ECO:0000313" key="14">
    <source>
        <dbReference type="Proteomes" id="UP000199184"/>
    </source>
</evidence>
<evidence type="ECO:0000259" key="11">
    <source>
        <dbReference type="PROSITE" id="PS50112"/>
    </source>
</evidence>
<evidence type="ECO:0000259" key="12">
    <source>
        <dbReference type="PROSITE" id="PS50113"/>
    </source>
</evidence>
<dbReference type="PROSITE" id="PS50113">
    <property type="entry name" value="PAC"/>
    <property type="match status" value="2"/>
</dbReference>
<dbReference type="Pfam" id="PF00989">
    <property type="entry name" value="PAS"/>
    <property type="match status" value="1"/>
</dbReference>
<dbReference type="Pfam" id="PF02518">
    <property type="entry name" value="HATPase_c"/>
    <property type="match status" value="1"/>
</dbReference>
<name>A0A1C3UPV4_9BRAD</name>
<dbReference type="Pfam" id="PF08448">
    <property type="entry name" value="PAS_4"/>
    <property type="match status" value="1"/>
</dbReference>
<proteinExistence type="predicted"/>
<dbReference type="InterPro" id="IPR003594">
    <property type="entry name" value="HATPase_dom"/>
</dbReference>
<dbReference type="NCBIfam" id="TIGR00229">
    <property type="entry name" value="sensory_box"/>
    <property type="match status" value="2"/>
</dbReference>
<feature type="compositionally biased region" description="Basic residues" evidence="9">
    <location>
        <begin position="1"/>
        <end position="13"/>
    </location>
</feature>
<keyword evidence="5" id="KW-0547">Nucleotide-binding</keyword>
<keyword evidence="8" id="KW-0902">Two-component regulatory system</keyword>
<dbReference type="InterPro" id="IPR036890">
    <property type="entry name" value="HATPase_C_sf"/>
</dbReference>
<feature type="domain" description="PAC" evidence="12">
    <location>
        <begin position="313"/>
        <end position="368"/>
    </location>
</feature>
<dbReference type="SUPFAM" id="SSF55874">
    <property type="entry name" value="ATPase domain of HSP90 chaperone/DNA topoisomerase II/histidine kinase"/>
    <property type="match status" value="1"/>
</dbReference>
<dbReference type="InterPro" id="IPR005467">
    <property type="entry name" value="His_kinase_dom"/>
</dbReference>
<evidence type="ECO:0000256" key="4">
    <source>
        <dbReference type="ARBA" id="ARBA00022679"/>
    </source>
</evidence>
<dbReference type="Pfam" id="PF08447">
    <property type="entry name" value="PAS_3"/>
    <property type="match status" value="1"/>
</dbReference>
<evidence type="ECO:0000256" key="8">
    <source>
        <dbReference type="ARBA" id="ARBA00023012"/>
    </source>
</evidence>
<dbReference type="InterPro" id="IPR013655">
    <property type="entry name" value="PAS_fold_3"/>
</dbReference>
<keyword evidence="7" id="KW-0067">ATP-binding</keyword>
<dbReference type="EC" id="2.7.13.3" evidence="2"/>
<dbReference type="InterPro" id="IPR000014">
    <property type="entry name" value="PAS"/>
</dbReference>
<evidence type="ECO:0000256" key="9">
    <source>
        <dbReference type="SAM" id="MobiDB-lite"/>
    </source>
</evidence>
<dbReference type="GO" id="GO:0006355">
    <property type="term" value="P:regulation of DNA-templated transcription"/>
    <property type="evidence" value="ECO:0007669"/>
    <property type="project" value="InterPro"/>
</dbReference>
<evidence type="ECO:0000256" key="5">
    <source>
        <dbReference type="ARBA" id="ARBA00022741"/>
    </source>
</evidence>
<dbReference type="InterPro" id="IPR036097">
    <property type="entry name" value="HisK_dim/P_sf"/>
</dbReference>
<dbReference type="Gene3D" id="3.30.565.10">
    <property type="entry name" value="Histidine kinase-like ATPase, C-terminal domain"/>
    <property type="match status" value="1"/>
</dbReference>
<dbReference type="SUPFAM" id="SSF47384">
    <property type="entry name" value="Homodimeric domain of signal transducing histidine kinase"/>
    <property type="match status" value="1"/>
</dbReference>
<dbReference type="InterPro" id="IPR013767">
    <property type="entry name" value="PAS_fold"/>
</dbReference>
<keyword evidence="3" id="KW-0597">Phosphoprotein</keyword>
<dbReference type="InterPro" id="IPR004358">
    <property type="entry name" value="Sig_transdc_His_kin-like_C"/>
</dbReference>
<dbReference type="GO" id="GO:0000155">
    <property type="term" value="F:phosphorelay sensor kinase activity"/>
    <property type="evidence" value="ECO:0007669"/>
    <property type="project" value="InterPro"/>
</dbReference>
<feature type="domain" description="Histidine kinase" evidence="10">
    <location>
        <begin position="516"/>
        <end position="732"/>
    </location>
</feature>
<dbReference type="SMART" id="SM00388">
    <property type="entry name" value="HisKA"/>
    <property type="match status" value="1"/>
</dbReference>
<dbReference type="SMART" id="SM00091">
    <property type="entry name" value="PAS"/>
    <property type="match status" value="2"/>
</dbReference>
<dbReference type="Gene3D" id="1.10.287.130">
    <property type="match status" value="1"/>
</dbReference>
<dbReference type="PROSITE" id="PS50109">
    <property type="entry name" value="HIS_KIN"/>
    <property type="match status" value="1"/>
</dbReference>
<evidence type="ECO:0000256" key="6">
    <source>
        <dbReference type="ARBA" id="ARBA00022777"/>
    </source>
</evidence>
<dbReference type="PRINTS" id="PR00344">
    <property type="entry name" value="BCTRLSENSOR"/>
</dbReference>
<dbReference type="InterPro" id="IPR003661">
    <property type="entry name" value="HisK_dim/P_dom"/>
</dbReference>
<dbReference type="GO" id="GO:0005524">
    <property type="term" value="F:ATP binding"/>
    <property type="evidence" value="ECO:0007669"/>
    <property type="project" value="UniProtKB-KW"/>
</dbReference>
<protein>
    <recommendedName>
        <fullName evidence="2">histidine kinase</fullName>
        <ecNumber evidence="2">2.7.13.3</ecNumber>
    </recommendedName>
</protein>
<dbReference type="RefSeq" id="WP_091954518.1">
    <property type="nucleotide sequence ID" value="NZ_FMAI01000002.1"/>
</dbReference>
<dbReference type="SUPFAM" id="SSF55785">
    <property type="entry name" value="PYP-like sensor domain (PAS domain)"/>
    <property type="match status" value="3"/>
</dbReference>
<feature type="compositionally biased region" description="Basic residues" evidence="9">
    <location>
        <begin position="20"/>
        <end position="30"/>
    </location>
</feature>
<comment type="catalytic activity">
    <reaction evidence="1">
        <text>ATP + protein L-histidine = ADP + protein N-phospho-L-histidine.</text>
        <dbReference type="EC" id="2.7.13.3"/>
    </reaction>
</comment>
<dbReference type="Pfam" id="PF00512">
    <property type="entry name" value="HisKA"/>
    <property type="match status" value="1"/>
</dbReference>
<dbReference type="EMBL" id="FMAI01000002">
    <property type="protein sequence ID" value="SCB17501.1"/>
    <property type="molecule type" value="Genomic_DNA"/>
</dbReference>
<dbReference type="SMART" id="SM00387">
    <property type="entry name" value="HATPase_c"/>
    <property type="match status" value="1"/>
</dbReference>
<dbReference type="AlphaFoldDB" id="A0A1C3UPV4"/>
<evidence type="ECO:0000256" key="1">
    <source>
        <dbReference type="ARBA" id="ARBA00000085"/>
    </source>
</evidence>
<dbReference type="CDD" id="cd00130">
    <property type="entry name" value="PAS"/>
    <property type="match status" value="3"/>
</dbReference>
<evidence type="ECO:0000256" key="7">
    <source>
        <dbReference type="ARBA" id="ARBA00022840"/>
    </source>
</evidence>
<dbReference type="InterPro" id="IPR000700">
    <property type="entry name" value="PAS-assoc_C"/>
</dbReference>
<keyword evidence="14" id="KW-1185">Reference proteome</keyword>
<dbReference type="PANTHER" id="PTHR43065">
    <property type="entry name" value="SENSOR HISTIDINE KINASE"/>
    <property type="match status" value="1"/>
</dbReference>
<feature type="domain" description="PAS" evidence="11">
    <location>
        <begin position="369"/>
        <end position="422"/>
    </location>
</feature>
<dbReference type="InterPro" id="IPR035965">
    <property type="entry name" value="PAS-like_dom_sf"/>
</dbReference>
<accession>A0A1C3UPV4</accession>
<dbReference type="PANTHER" id="PTHR43065:SF10">
    <property type="entry name" value="PEROXIDE STRESS-ACTIVATED HISTIDINE KINASE MAK3"/>
    <property type="match status" value="1"/>
</dbReference>
<dbReference type="PROSITE" id="PS50112">
    <property type="entry name" value="PAS"/>
    <property type="match status" value="2"/>
</dbReference>
<organism evidence="13 14">
    <name type="scientific">Bradyrhizobium shewense</name>
    <dbReference type="NCBI Taxonomy" id="1761772"/>
    <lineage>
        <taxon>Bacteria</taxon>
        <taxon>Pseudomonadati</taxon>
        <taxon>Pseudomonadota</taxon>
        <taxon>Alphaproteobacteria</taxon>
        <taxon>Hyphomicrobiales</taxon>
        <taxon>Nitrobacteraceae</taxon>
        <taxon>Bradyrhizobium</taxon>
    </lineage>
</organism>
<gene>
    <name evidence="13" type="ORF">GA0061098_1002269</name>
</gene>
<feature type="region of interest" description="Disordered" evidence="9">
    <location>
        <begin position="1"/>
        <end position="60"/>
    </location>
</feature>
<dbReference type="CDD" id="cd00082">
    <property type="entry name" value="HisKA"/>
    <property type="match status" value="1"/>
</dbReference>
<keyword evidence="6" id="KW-0418">Kinase</keyword>
<feature type="domain" description="PAC" evidence="12">
    <location>
        <begin position="192"/>
        <end position="244"/>
    </location>
</feature>
<reference evidence="14" key="1">
    <citation type="submission" date="2016-08" db="EMBL/GenBank/DDBJ databases">
        <authorList>
            <person name="Varghese N."/>
            <person name="Submissions Spin"/>
        </authorList>
    </citation>
    <scope>NUCLEOTIDE SEQUENCE [LARGE SCALE GENOMIC DNA]</scope>
    <source>
        <strain evidence="14">ERR11</strain>
    </source>
</reference>
<keyword evidence="4" id="KW-0808">Transferase</keyword>
<dbReference type="SMART" id="SM00086">
    <property type="entry name" value="PAC"/>
    <property type="match status" value="2"/>
</dbReference>
<dbReference type="Proteomes" id="UP000199184">
    <property type="component" value="Unassembled WGS sequence"/>
</dbReference>
<evidence type="ECO:0000313" key="13">
    <source>
        <dbReference type="EMBL" id="SCB17501.1"/>
    </source>
</evidence>
<sequence length="735" mass="82863">MTRLKSKSKKKTRTVIGRSKATRQRARPSKNKIAVDDRHVGSSKLSGIGQGQGEPWDQGSLTPERIRSVKKNIMAQRRAQRRRMGEVRTASEALSYEIDQYKQVLDRSLLQLEVLHKLPAVAWTVTRHGSCDFVNQFYLDATGLSADYCTAPLKTWRQTPSDLPPFLSALHPDHKERVSRIFWDGVRSGGGWTFEAPFRHADGSYRWHFDRAVPVRDARGKVLRFVGSSSDIQELRSERDSLVDRERHLLAIIDGSPNPIFLKDPDGRFLLVNSEFERITGVTRNQIIGKTEDDLSKLREAGALRTNDREVPRSGEVMIEELATTDIGLRWGAVQKFPIVDRDGRIYATAHITTDVTARKRAEEHLRLAEDQTRLILDSSLDAVITIDTRDTITGWSKSAEDIFGWSCEEAVGKRIVDTIIPMQYREAHSRGCEHFLATGEGPILNRRIDIMALHRAGHEFPVELTVTAIQLESWHFTAFVRDLTDKRRVEEALRGAREELTRVTRLTAMGQLSASIAHEINQPLTAIAANSDTCLHWLSTEEPDLTKARTAAQRLANDARRASEIIARIKALMNKTPVEKAPLDIIDAIRDVMKLTQEEFRKHRIATLADLHESVARINGDRIQLEQVILNLVLNSIESMMLVEDRPRTLSIRSRVLDDRMVEISFHDTGVGLDSTVVDRLFDAFFTTKHNGTGMGLAICRSIIEAHDGQISATPGAPFGAVFQFSLPLQMDHE</sequence>
<dbReference type="Gene3D" id="3.30.450.20">
    <property type="entry name" value="PAS domain"/>
    <property type="match status" value="3"/>
</dbReference>